<dbReference type="RefSeq" id="WP_004910624.1">
    <property type="nucleotide sequence ID" value="NZ_MPLS01000037.1"/>
</dbReference>
<gene>
    <name evidence="1" type="ORF">BMR96_08350</name>
</gene>
<organism evidence="1 2">
    <name type="scientific">Leuconostoc pseudomesenteroides</name>
    <dbReference type="NCBI Taxonomy" id="33968"/>
    <lineage>
        <taxon>Bacteria</taxon>
        <taxon>Bacillati</taxon>
        <taxon>Bacillota</taxon>
        <taxon>Bacilli</taxon>
        <taxon>Lactobacillales</taxon>
        <taxon>Lactobacillaceae</taxon>
        <taxon>Leuconostoc</taxon>
    </lineage>
</organism>
<sequence length="98" mass="11189">MAAYYIFEINYSRNHALIKAAHVYRVTNDHQFDATKVISLDRETIATKIQSGFGFRVLTKNDGQWHVGDLVQIDENGYIKITPDGIKADYLGHLPTYD</sequence>
<evidence type="ECO:0000313" key="2">
    <source>
        <dbReference type="Proteomes" id="UP000192288"/>
    </source>
</evidence>
<evidence type="ECO:0000313" key="1">
    <source>
        <dbReference type="EMBL" id="ORI97213.1"/>
    </source>
</evidence>
<dbReference type="AlphaFoldDB" id="A0A1X0VBW9"/>
<comment type="caution">
    <text evidence="1">The sequence shown here is derived from an EMBL/GenBank/DDBJ whole genome shotgun (WGS) entry which is preliminary data.</text>
</comment>
<name>A0A1X0VBW9_LEUPS</name>
<accession>A0A1X0VBW9</accession>
<proteinExistence type="predicted"/>
<dbReference type="Proteomes" id="UP000192288">
    <property type="component" value="Unassembled WGS sequence"/>
</dbReference>
<protein>
    <submittedName>
        <fullName evidence="1">Uncharacterized protein</fullName>
    </submittedName>
</protein>
<dbReference type="EMBL" id="MPLS01000037">
    <property type="protein sequence ID" value="ORI97213.1"/>
    <property type="molecule type" value="Genomic_DNA"/>
</dbReference>
<reference evidence="1 2" key="1">
    <citation type="journal article" date="2017" name="Front. Microbiol.">
        <title>Genomic Characterization of Dairy Associated Leuconostoc Species and Diversity of Leuconostocs in Undefined Mixed Mesophilic Starter Cultures.</title>
        <authorList>
            <person name="Frantzen C.A."/>
            <person name="Kot W."/>
            <person name="Pedersen T.B."/>
            <person name="Ardo Y.M."/>
            <person name="Broadbent J.R."/>
            <person name="Neve H."/>
            <person name="Hansen L.H."/>
            <person name="Dal Bello F."/>
            <person name="Ostlie H.M."/>
            <person name="Kleppen H.P."/>
            <person name="Vogensen F.K."/>
            <person name="Holo H."/>
        </authorList>
    </citation>
    <scope>NUCLEOTIDE SEQUENCE [LARGE SCALE GENOMIC DNA]</scope>
    <source>
        <strain evidence="1 2">LMGCF08</strain>
    </source>
</reference>